<dbReference type="AlphaFoldDB" id="A0A8X6PNW0"/>
<reference evidence="1" key="1">
    <citation type="submission" date="2020-08" db="EMBL/GenBank/DDBJ databases">
        <title>Multicomponent nature underlies the extraordinary mechanical properties of spider dragline silk.</title>
        <authorList>
            <person name="Kono N."/>
            <person name="Nakamura H."/>
            <person name="Mori M."/>
            <person name="Yoshida Y."/>
            <person name="Ohtoshi R."/>
            <person name="Malay A.D."/>
            <person name="Moran D.A.P."/>
            <person name="Tomita M."/>
            <person name="Numata K."/>
            <person name="Arakawa K."/>
        </authorList>
    </citation>
    <scope>NUCLEOTIDE SEQUENCE</scope>
</reference>
<proteinExistence type="predicted"/>
<gene>
    <name evidence="1" type="ORF">NPIL_578491</name>
</gene>
<accession>A0A8X6PNW0</accession>
<keyword evidence="2" id="KW-1185">Reference proteome</keyword>
<organism evidence="1 2">
    <name type="scientific">Nephila pilipes</name>
    <name type="common">Giant wood spider</name>
    <name type="synonym">Nephila maculata</name>
    <dbReference type="NCBI Taxonomy" id="299642"/>
    <lineage>
        <taxon>Eukaryota</taxon>
        <taxon>Metazoa</taxon>
        <taxon>Ecdysozoa</taxon>
        <taxon>Arthropoda</taxon>
        <taxon>Chelicerata</taxon>
        <taxon>Arachnida</taxon>
        <taxon>Araneae</taxon>
        <taxon>Araneomorphae</taxon>
        <taxon>Entelegynae</taxon>
        <taxon>Araneoidea</taxon>
        <taxon>Nephilidae</taxon>
        <taxon>Nephila</taxon>
    </lineage>
</organism>
<comment type="caution">
    <text evidence="1">The sequence shown here is derived from an EMBL/GenBank/DDBJ whole genome shotgun (WGS) entry which is preliminary data.</text>
</comment>
<dbReference type="EMBL" id="BMAW01022517">
    <property type="protein sequence ID" value="GFT78141.1"/>
    <property type="molecule type" value="Genomic_DNA"/>
</dbReference>
<protein>
    <submittedName>
        <fullName evidence="1">Uncharacterized protein</fullName>
    </submittedName>
</protein>
<evidence type="ECO:0000313" key="2">
    <source>
        <dbReference type="Proteomes" id="UP000887013"/>
    </source>
</evidence>
<name>A0A8X6PNW0_NEPPI</name>
<dbReference type="Proteomes" id="UP000887013">
    <property type="component" value="Unassembled WGS sequence"/>
</dbReference>
<evidence type="ECO:0000313" key="1">
    <source>
        <dbReference type="EMBL" id="GFT78141.1"/>
    </source>
</evidence>
<sequence length="86" mass="9976">MELSTKGKRLYPSVPASIQLRTDGRTYLSTSDQKDLLAWIANLISANSSPQLKCSEKHLPREYIYRRWKIFADDLILIKLTPRQLL</sequence>